<keyword evidence="2" id="KW-1133">Transmembrane helix</keyword>
<gene>
    <name evidence="3" type="ORF">NHX12_003752</name>
</gene>
<feature type="transmembrane region" description="Helical" evidence="2">
    <location>
        <begin position="75"/>
        <end position="101"/>
    </location>
</feature>
<dbReference type="GO" id="GO:0002693">
    <property type="term" value="P:positive regulation of cellular extravasation"/>
    <property type="evidence" value="ECO:0007669"/>
    <property type="project" value="TreeGrafter"/>
</dbReference>
<reference evidence="3" key="1">
    <citation type="submission" date="2022-07" db="EMBL/GenBank/DDBJ databases">
        <title>Chromosome-level genome of Muraenolepis orangiensis.</title>
        <authorList>
            <person name="Kim J."/>
        </authorList>
    </citation>
    <scope>NUCLEOTIDE SEQUENCE</scope>
    <source>
        <strain evidence="3">KU_S4_2022</strain>
        <tissue evidence="3">Muscle</tissue>
    </source>
</reference>
<protein>
    <submittedName>
        <fullName evidence="3">Uncharacterized protein</fullName>
    </submittedName>
</protein>
<dbReference type="PANTHER" id="PTHR21687:SF5">
    <property type="entry name" value="PLASMALEMMA VESICLE-ASSOCIATED PROTEIN"/>
    <property type="match status" value="1"/>
</dbReference>
<evidence type="ECO:0000313" key="4">
    <source>
        <dbReference type="Proteomes" id="UP001148018"/>
    </source>
</evidence>
<keyword evidence="2" id="KW-0812">Transmembrane</keyword>
<evidence type="ECO:0000313" key="3">
    <source>
        <dbReference type="EMBL" id="KAJ3594445.1"/>
    </source>
</evidence>
<keyword evidence="1" id="KW-0175">Coiled coil</keyword>
<feature type="coiled-coil region" evidence="1">
    <location>
        <begin position="184"/>
        <end position="225"/>
    </location>
</feature>
<evidence type="ECO:0000256" key="1">
    <source>
        <dbReference type="SAM" id="Coils"/>
    </source>
</evidence>
<dbReference type="OrthoDB" id="8828676at2759"/>
<dbReference type="GO" id="GO:0043114">
    <property type="term" value="P:regulation of vascular permeability"/>
    <property type="evidence" value="ECO:0007669"/>
    <property type="project" value="TreeGrafter"/>
</dbReference>
<dbReference type="EMBL" id="JANIIK010000111">
    <property type="protein sequence ID" value="KAJ3594445.1"/>
    <property type="molecule type" value="Genomic_DNA"/>
</dbReference>
<dbReference type="AlphaFoldDB" id="A0A9Q0IDK6"/>
<comment type="caution">
    <text evidence="3">The sequence shown here is derived from an EMBL/GenBank/DDBJ whole genome shotgun (WGS) entry which is preliminary data.</text>
</comment>
<accession>A0A9Q0IDK6</accession>
<keyword evidence="4" id="KW-1185">Reference proteome</keyword>
<keyword evidence="2" id="KW-0472">Membrane</keyword>
<proteinExistence type="predicted"/>
<dbReference type="Proteomes" id="UP001148018">
    <property type="component" value="Unassembled WGS sequence"/>
</dbReference>
<dbReference type="PANTHER" id="PTHR21687">
    <property type="entry name" value="PLASMALEMMA VESICLE-ASSOCIATED PROTEIN"/>
    <property type="match status" value="1"/>
</dbReference>
<feature type="coiled-coil region" evidence="1">
    <location>
        <begin position="330"/>
        <end position="368"/>
    </location>
</feature>
<name>A0A9Q0IDK6_9TELE</name>
<dbReference type="Pfam" id="PF06637">
    <property type="entry name" value="PV-1"/>
    <property type="match status" value="1"/>
</dbReference>
<dbReference type="InterPro" id="IPR009538">
    <property type="entry name" value="PV-1"/>
</dbReference>
<evidence type="ECO:0000256" key="2">
    <source>
        <dbReference type="SAM" id="Phobius"/>
    </source>
</evidence>
<organism evidence="3 4">
    <name type="scientific">Muraenolepis orangiensis</name>
    <name type="common">Patagonian moray cod</name>
    <dbReference type="NCBI Taxonomy" id="630683"/>
    <lineage>
        <taxon>Eukaryota</taxon>
        <taxon>Metazoa</taxon>
        <taxon>Chordata</taxon>
        <taxon>Craniata</taxon>
        <taxon>Vertebrata</taxon>
        <taxon>Euteleostomi</taxon>
        <taxon>Actinopterygii</taxon>
        <taxon>Neopterygii</taxon>
        <taxon>Teleostei</taxon>
        <taxon>Neoteleostei</taxon>
        <taxon>Acanthomorphata</taxon>
        <taxon>Zeiogadaria</taxon>
        <taxon>Gadariae</taxon>
        <taxon>Gadiformes</taxon>
        <taxon>Muraenolepidoidei</taxon>
        <taxon>Muraenolepididae</taxon>
        <taxon>Muraenolepis</taxon>
    </lineage>
</organism>
<feature type="coiled-coil region" evidence="1">
    <location>
        <begin position="262"/>
        <end position="289"/>
    </location>
</feature>
<sequence length="448" mass="51912">MDEPGNKNSGSFVRRPLFTVHNQQLSRLAKPPEPDLIRETLRRYRSNYTHVPRYTLEAQKKKRQMQRSKGKSCGYYMRIVFFFSSLIQSLIIVSLVLFLVYGKKQDSAASGRIDDLEQSFSRVSLENVALQLQRKNLTRSLNLTLTERLQVEQELVHLRNLTRTAYYFITNMIKFQQIQHNQTAAQTATQVDQLTKDRDDLNLEAIDLRKAKDKLEWEIDSYKLRCKQDFVASLSGISNVSRAFLEKIDTLFPQHIPFQLTCEKQRDNLEQIRSNCTSLSREVEDTLQRYLDSVGTQVSSTLAQISHLFAQNKRLNKDYHWCSLNRTGMIQEHRQHLQSAQLRCDGEKKKLLVEKKRLGENKELLDREILVKVTEINHLAEQLKQLNASCLTRVLGPAFWGEELEVPEALGALVADGRAERDQVRTSILVNNNFLQELERYAKPSGTE</sequence>